<evidence type="ECO:0000256" key="1">
    <source>
        <dbReference type="SAM" id="SignalP"/>
    </source>
</evidence>
<dbReference type="PANTHER" id="PTHR37475:SF1">
    <property type="entry name" value="ZYGOTE-SPECIFIC PROTEIN"/>
    <property type="match status" value="1"/>
</dbReference>
<accession>A0ABR1KMK4</accession>
<dbReference type="PANTHER" id="PTHR37475">
    <property type="entry name" value="ZYGOTE-SPECIFIC CLASS V COPY B GENE PROTEIN"/>
    <property type="match status" value="1"/>
</dbReference>
<comment type="caution">
    <text evidence="2">The sequence shown here is derived from an EMBL/GenBank/DDBJ whole genome shotgun (WGS) entry which is preliminary data.</text>
</comment>
<dbReference type="Proteomes" id="UP001363622">
    <property type="component" value="Unassembled WGS sequence"/>
</dbReference>
<reference evidence="2 3" key="1">
    <citation type="submission" date="2024-04" db="EMBL/GenBank/DDBJ databases">
        <title>Phyllosticta paracitricarpa is synonymous to the EU quarantine fungus P. citricarpa based on phylogenomic analyses.</title>
        <authorList>
            <consortium name="Lawrence Berkeley National Laboratory"/>
            <person name="Van Ingen-Buijs V.A."/>
            <person name="Van Westerhoven A.C."/>
            <person name="Haridas S."/>
            <person name="Skiadas P."/>
            <person name="Martin F."/>
            <person name="Groenewald J.Z."/>
            <person name="Crous P.W."/>
            <person name="Seidl M.F."/>
        </authorList>
    </citation>
    <scope>NUCLEOTIDE SEQUENCE [LARGE SCALE GENOMIC DNA]</scope>
    <source>
        <strain evidence="2 3">CBS 123371</strain>
    </source>
</reference>
<feature type="chain" id="PRO_5047089231" description="Hydrophobin" evidence="1">
    <location>
        <begin position="19"/>
        <end position="86"/>
    </location>
</feature>
<feature type="signal peptide" evidence="1">
    <location>
        <begin position="1"/>
        <end position="18"/>
    </location>
</feature>
<evidence type="ECO:0000313" key="3">
    <source>
        <dbReference type="Proteomes" id="UP001363622"/>
    </source>
</evidence>
<keyword evidence="3" id="KW-1185">Reference proteome</keyword>
<sequence length="86" mass="8816">MRLTNLMTSLAVVTSATAGPLGYGICQAGCSGVVVACYAAAGFTFGTVLAVAAPPAILVCNNPPNPQKLWHMVACQNGLKIRCPRP</sequence>
<gene>
    <name evidence="2" type="ORF">IWZ03DRAFT_376873</name>
</gene>
<proteinExistence type="predicted"/>
<protein>
    <recommendedName>
        <fullName evidence="4">Hydrophobin</fullName>
    </recommendedName>
</protein>
<name>A0ABR1KMK4_9PEZI</name>
<evidence type="ECO:0000313" key="2">
    <source>
        <dbReference type="EMBL" id="KAK7517721.1"/>
    </source>
</evidence>
<organism evidence="2 3">
    <name type="scientific">Phyllosticta citriasiana</name>
    <dbReference type="NCBI Taxonomy" id="595635"/>
    <lineage>
        <taxon>Eukaryota</taxon>
        <taxon>Fungi</taxon>
        <taxon>Dikarya</taxon>
        <taxon>Ascomycota</taxon>
        <taxon>Pezizomycotina</taxon>
        <taxon>Dothideomycetes</taxon>
        <taxon>Dothideomycetes incertae sedis</taxon>
        <taxon>Botryosphaeriales</taxon>
        <taxon>Phyllostictaceae</taxon>
        <taxon>Phyllosticta</taxon>
    </lineage>
</organism>
<evidence type="ECO:0008006" key="4">
    <source>
        <dbReference type="Google" id="ProtNLM"/>
    </source>
</evidence>
<keyword evidence="1" id="KW-0732">Signal</keyword>
<dbReference type="EMBL" id="JBBPHU010000005">
    <property type="protein sequence ID" value="KAK7517721.1"/>
    <property type="molecule type" value="Genomic_DNA"/>
</dbReference>